<evidence type="ECO:0008006" key="3">
    <source>
        <dbReference type="Google" id="ProtNLM"/>
    </source>
</evidence>
<evidence type="ECO:0000313" key="1">
    <source>
        <dbReference type="EMBL" id="TPH19207.1"/>
    </source>
</evidence>
<protein>
    <recommendedName>
        <fullName evidence="3">YfcL family protein</fullName>
    </recommendedName>
</protein>
<dbReference type="Pfam" id="PF08891">
    <property type="entry name" value="YfcL"/>
    <property type="match status" value="1"/>
</dbReference>
<dbReference type="RefSeq" id="WP_140600743.1">
    <property type="nucleotide sequence ID" value="NZ_SAWY01000001.1"/>
</dbReference>
<evidence type="ECO:0000313" key="2">
    <source>
        <dbReference type="Proteomes" id="UP000315303"/>
    </source>
</evidence>
<reference evidence="1 2" key="1">
    <citation type="submission" date="2019-01" db="EMBL/GenBank/DDBJ databases">
        <title>Litorilituus lipolytica sp. nov., isolated from intertidal sand of the Yellow Sea in China.</title>
        <authorList>
            <person name="Liu A."/>
        </authorList>
    </citation>
    <scope>NUCLEOTIDE SEQUENCE [LARGE SCALE GENOMIC DNA]</scope>
    <source>
        <strain evidence="1 2">RZ04</strain>
    </source>
</reference>
<name>A0A502LHH1_9GAMM</name>
<dbReference type="OrthoDB" id="5600394at2"/>
<dbReference type="Proteomes" id="UP000315303">
    <property type="component" value="Unassembled WGS sequence"/>
</dbReference>
<dbReference type="EMBL" id="SAWY01000001">
    <property type="protein sequence ID" value="TPH19207.1"/>
    <property type="molecule type" value="Genomic_DNA"/>
</dbReference>
<keyword evidence="2" id="KW-1185">Reference proteome</keyword>
<dbReference type="InterPro" id="IPR014987">
    <property type="entry name" value="UPF_YfcL"/>
</dbReference>
<proteinExistence type="predicted"/>
<gene>
    <name evidence="1" type="ORF">EPA86_00310</name>
</gene>
<dbReference type="AlphaFoldDB" id="A0A502LHH1"/>
<comment type="caution">
    <text evidence="1">The sequence shown here is derived from an EMBL/GenBank/DDBJ whole genome shotgun (WGS) entry which is preliminary data.</text>
</comment>
<sequence length="94" mass="10686">MDNPVKIATVESLYHYLDSLFDQEVDDDTLFASGYIRGFISLAASQFGDEQQSISEELVNAIAKELHEAKKELSPQDSVIVQNFWQQLQSKFND</sequence>
<organism evidence="1 2">
    <name type="scientific">Litorilituus lipolyticus</name>
    <dbReference type="NCBI Taxonomy" id="2491017"/>
    <lineage>
        <taxon>Bacteria</taxon>
        <taxon>Pseudomonadati</taxon>
        <taxon>Pseudomonadota</taxon>
        <taxon>Gammaproteobacteria</taxon>
        <taxon>Alteromonadales</taxon>
        <taxon>Colwelliaceae</taxon>
        <taxon>Litorilituus</taxon>
    </lineage>
</organism>
<accession>A0A502LHH1</accession>